<organism evidence="2 3">
    <name type="scientific">Oceanobacillus kimchii</name>
    <dbReference type="NCBI Taxonomy" id="746691"/>
    <lineage>
        <taxon>Bacteria</taxon>
        <taxon>Bacillati</taxon>
        <taxon>Bacillota</taxon>
        <taxon>Bacilli</taxon>
        <taxon>Bacillales</taxon>
        <taxon>Bacillaceae</taxon>
        <taxon>Oceanobacillus</taxon>
    </lineage>
</organism>
<reference evidence="2 3" key="1">
    <citation type="submission" date="2023-02" db="EMBL/GenBank/DDBJ databases">
        <title>Oceanobacillus kimchii IFOP_LL358 isolated form Alexandrium catenella lab strain.</title>
        <authorList>
            <person name="Gajardo G."/>
            <person name="Ueki S."/>
            <person name="Maruyama F."/>
        </authorList>
    </citation>
    <scope>NUCLEOTIDE SEQUENCE [LARGE SCALE GENOMIC DNA]</scope>
    <source>
        <strain evidence="2 3">IFOP_LL358</strain>
    </source>
</reference>
<dbReference type="RefSeq" id="WP_069685440.1">
    <property type="nucleotide sequence ID" value="NZ_BSKO01000001.1"/>
</dbReference>
<evidence type="ECO:0000256" key="1">
    <source>
        <dbReference type="SAM" id="Phobius"/>
    </source>
</evidence>
<gene>
    <name evidence="2" type="ORF">MACH08_32650</name>
</gene>
<keyword evidence="1" id="KW-0812">Transmembrane</keyword>
<name>A0ABQ5TNY2_9BACI</name>
<keyword evidence="3" id="KW-1185">Reference proteome</keyword>
<sequence>MNNQYQEKIFSIGSGIKSFVKLNIVLFLIVLMFFINYFAWNDDSKVSIFIFIIFAEPFIILYSTINCFKPYEKIKKIEFDKEQPKEWIALSIVIIFLSLFSLIFLGANIPYPSTIIFLILMTNFMVALYSVFFHPVAIGFYEANVYSEKSTVFDYIFKYIAIFFSGINYYVQITLLKLPLFINKLIAIVFVLLLLWQAFGVIGLFE</sequence>
<feature type="transmembrane region" description="Helical" evidence="1">
    <location>
        <begin position="185"/>
        <end position="205"/>
    </location>
</feature>
<evidence type="ECO:0000313" key="3">
    <source>
        <dbReference type="Proteomes" id="UP001275436"/>
    </source>
</evidence>
<dbReference type="EMBL" id="BSKO01000001">
    <property type="protein sequence ID" value="GLO67481.1"/>
    <property type="molecule type" value="Genomic_DNA"/>
</dbReference>
<comment type="caution">
    <text evidence="2">The sequence shown here is derived from an EMBL/GenBank/DDBJ whole genome shotgun (WGS) entry which is preliminary data.</text>
</comment>
<evidence type="ECO:0000313" key="2">
    <source>
        <dbReference type="EMBL" id="GLO67481.1"/>
    </source>
</evidence>
<feature type="transmembrane region" description="Helical" evidence="1">
    <location>
        <begin position="46"/>
        <end position="68"/>
    </location>
</feature>
<keyword evidence="1" id="KW-0472">Membrane</keyword>
<accession>A0ABQ5TNY2</accession>
<feature type="transmembrane region" description="Helical" evidence="1">
    <location>
        <begin position="115"/>
        <end position="140"/>
    </location>
</feature>
<feature type="transmembrane region" description="Helical" evidence="1">
    <location>
        <begin position="88"/>
        <end position="109"/>
    </location>
</feature>
<dbReference type="Proteomes" id="UP001275436">
    <property type="component" value="Unassembled WGS sequence"/>
</dbReference>
<keyword evidence="1" id="KW-1133">Transmembrane helix</keyword>
<proteinExistence type="predicted"/>
<feature type="transmembrane region" description="Helical" evidence="1">
    <location>
        <begin position="20"/>
        <end position="40"/>
    </location>
</feature>
<protein>
    <submittedName>
        <fullName evidence="2">Uncharacterized protein</fullName>
    </submittedName>
</protein>
<feature type="transmembrane region" description="Helical" evidence="1">
    <location>
        <begin position="152"/>
        <end position="173"/>
    </location>
</feature>